<reference evidence="2" key="1">
    <citation type="submission" date="2022-01" db="EMBL/GenBank/DDBJ databases">
        <authorList>
            <person name="King R."/>
        </authorList>
    </citation>
    <scope>NUCLEOTIDE SEQUENCE</scope>
</reference>
<dbReference type="Proteomes" id="UP001152798">
    <property type="component" value="Chromosome 6"/>
</dbReference>
<keyword evidence="1" id="KW-0732">Signal</keyword>
<evidence type="ECO:0000313" key="3">
    <source>
        <dbReference type="Proteomes" id="UP001152798"/>
    </source>
</evidence>
<organism evidence="2 3">
    <name type="scientific">Nezara viridula</name>
    <name type="common">Southern green stink bug</name>
    <name type="synonym">Cimex viridulus</name>
    <dbReference type="NCBI Taxonomy" id="85310"/>
    <lineage>
        <taxon>Eukaryota</taxon>
        <taxon>Metazoa</taxon>
        <taxon>Ecdysozoa</taxon>
        <taxon>Arthropoda</taxon>
        <taxon>Hexapoda</taxon>
        <taxon>Insecta</taxon>
        <taxon>Pterygota</taxon>
        <taxon>Neoptera</taxon>
        <taxon>Paraneoptera</taxon>
        <taxon>Hemiptera</taxon>
        <taxon>Heteroptera</taxon>
        <taxon>Panheteroptera</taxon>
        <taxon>Pentatomomorpha</taxon>
        <taxon>Pentatomoidea</taxon>
        <taxon>Pentatomidae</taxon>
        <taxon>Pentatominae</taxon>
        <taxon>Nezara</taxon>
    </lineage>
</organism>
<protein>
    <recommendedName>
        <fullName evidence="4">Neuropeptide</fullName>
    </recommendedName>
</protein>
<evidence type="ECO:0008006" key="4">
    <source>
        <dbReference type="Google" id="ProtNLM"/>
    </source>
</evidence>
<gene>
    <name evidence="2" type="ORF">NEZAVI_LOCUS13199</name>
</gene>
<evidence type="ECO:0000256" key="1">
    <source>
        <dbReference type="SAM" id="SignalP"/>
    </source>
</evidence>
<dbReference type="AlphaFoldDB" id="A0A9P0MRU4"/>
<dbReference type="EMBL" id="OV725082">
    <property type="protein sequence ID" value="CAH1404873.1"/>
    <property type="molecule type" value="Genomic_DNA"/>
</dbReference>
<feature type="signal peptide" evidence="1">
    <location>
        <begin position="1"/>
        <end position="17"/>
    </location>
</feature>
<name>A0A9P0MRU4_NEZVI</name>
<feature type="chain" id="PRO_5040409466" description="Neuropeptide" evidence="1">
    <location>
        <begin position="18"/>
        <end position="421"/>
    </location>
</feature>
<proteinExistence type="predicted"/>
<dbReference type="OrthoDB" id="6339459at2759"/>
<sequence length="421" mass="47597">MSYRPLLLFFLAVPVLAEDANPFLEAAKTLIQDSLAKSDGGLGSIVQGLVTSGAGKHIGDLISGSRGIGDIISDPQVLQNLMSTLNPSDRQTRSADSEQPSLGFESIVGSLVPMLMQQGHEHHDEPELEDVHAHEQFEQATSMFKPILAQVWEVFRNSEMGKGLWDESGLRETFDHFLDLKGKLKLEEALKSLENPQFRKRWLRSLVSFVARWVKHVSNPETHKRYKKSIALNINSFLKSIGYHDKDLFHNGRPFEESFIHVINTVAKGHLGMTINSGKYIRPAARYINELVVIGRSSTMSMSREIEDKLAETLNKELIEGVLRVWRAYKYSLKVPSCDQYLLCELNRANYKVGYLVRPGITKAASMVSAWFLSGHTGTPFWKLYNAAVEEFDCQTKYPVDCSGFHEEDIRVTTEYYHSEL</sequence>
<accession>A0A9P0MRU4</accession>
<keyword evidence="3" id="KW-1185">Reference proteome</keyword>
<evidence type="ECO:0000313" key="2">
    <source>
        <dbReference type="EMBL" id="CAH1404873.1"/>
    </source>
</evidence>